<dbReference type="AlphaFoldDB" id="A0A3B1ANS8"/>
<dbReference type="InterPro" id="IPR009003">
    <property type="entry name" value="Peptidase_S1_PA"/>
</dbReference>
<sequence length="431" mass="47752">MHPTLAPTTVKLLNVNNLLIKLLCLALLSLTSAFSFATTEEVFEQYQDSLLQIRIIDKSTNSKSTIGSGFFIDQYGTIATNYHVIAKHVFKPEQYRIEYVSQDGVAHEADLIHIDVIHDLALLSGDAVDTPFLKISNKTLNKGMRIYTLGNPLDLGMTIVEGTYNGLTKDTMNERILLSGALNSGMSGGPSVIEDGSVIGVNVATAGNGIGFLVPQKFLVALAKEAKNKTPKDFMEVIQQQLLSNQAGYLDVLSNTPFPTKLLGSYTVPAKIASYINCWGDSKQDDAPYRKSNSYCATKNNIYLNGSINTGTIRYNHQYFEDVEMGRFRFAHLVQTYFSNPSASLSGGKENFTEYNCKSDYVTQQDMLLKTAICLKEYKKFPGLYDMILIFTTLNENDKALISTLALAGVSYENAVKFSKHYLGSFAWKRP</sequence>
<dbReference type="EMBL" id="UOFR01000070">
    <property type="protein sequence ID" value="VAW99889.1"/>
    <property type="molecule type" value="Genomic_DNA"/>
</dbReference>
<dbReference type="PRINTS" id="PR00834">
    <property type="entry name" value="PROTEASES2C"/>
</dbReference>
<protein>
    <submittedName>
        <fullName evidence="1">Serine protease MucD/AlgY associated with sigma factor RpoE</fullName>
    </submittedName>
</protein>
<dbReference type="SUPFAM" id="SSF50494">
    <property type="entry name" value="Trypsin-like serine proteases"/>
    <property type="match status" value="1"/>
</dbReference>
<dbReference type="PANTHER" id="PTHR22939">
    <property type="entry name" value="SERINE PROTEASE FAMILY S1C HTRA-RELATED"/>
    <property type="match status" value="1"/>
</dbReference>
<dbReference type="PANTHER" id="PTHR22939:SF129">
    <property type="entry name" value="SERINE PROTEASE HTRA2, MITOCHONDRIAL"/>
    <property type="match status" value="1"/>
</dbReference>
<dbReference type="GO" id="GO:0006508">
    <property type="term" value="P:proteolysis"/>
    <property type="evidence" value="ECO:0007669"/>
    <property type="project" value="UniProtKB-KW"/>
</dbReference>
<organism evidence="1">
    <name type="scientific">hydrothermal vent metagenome</name>
    <dbReference type="NCBI Taxonomy" id="652676"/>
    <lineage>
        <taxon>unclassified sequences</taxon>
        <taxon>metagenomes</taxon>
        <taxon>ecological metagenomes</taxon>
    </lineage>
</organism>
<keyword evidence="1" id="KW-0378">Hydrolase</keyword>
<accession>A0A3B1ANS8</accession>
<proteinExistence type="predicted"/>
<dbReference type="Pfam" id="PF13365">
    <property type="entry name" value="Trypsin_2"/>
    <property type="match status" value="1"/>
</dbReference>
<gene>
    <name evidence="1" type="ORF">MNBD_GAMMA21-2394</name>
</gene>
<name>A0A3B1ANS8_9ZZZZ</name>
<dbReference type="GO" id="GO:0004252">
    <property type="term" value="F:serine-type endopeptidase activity"/>
    <property type="evidence" value="ECO:0007669"/>
    <property type="project" value="InterPro"/>
</dbReference>
<keyword evidence="1" id="KW-0645">Protease</keyword>
<dbReference type="Gene3D" id="2.40.10.120">
    <property type="match status" value="1"/>
</dbReference>
<dbReference type="InterPro" id="IPR001940">
    <property type="entry name" value="Peptidase_S1C"/>
</dbReference>
<reference evidence="1" key="1">
    <citation type="submission" date="2018-06" db="EMBL/GenBank/DDBJ databases">
        <authorList>
            <person name="Zhirakovskaya E."/>
        </authorList>
    </citation>
    <scope>NUCLEOTIDE SEQUENCE</scope>
</reference>
<evidence type="ECO:0000313" key="1">
    <source>
        <dbReference type="EMBL" id="VAW99889.1"/>
    </source>
</evidence>